<dbReference type="InterPro" id="IPR029494">
    <property type="entry name" value="DarT"/>
</dbReference>
<dbReference type="STRING" id="640635.SAMN04489806_1466"/>
<evidence type="ECO:0000259" key="7">
    <source>
        <dbReference type="PROSITE" id="PS52018"/>
    </source>
</evidence>
<keyword evidence="5 6" id="KW-0238">DNA-binding</keyword>
<dbReference type="PROSITE" id="PS52018">
    <property type="entry name" value="DART"/>
    <property type="match status" value="1"/>
</dbReference>
<dbReference type="GO" id="GO:0016757">
    <property type="term" value="F:glycosyltransferase activity"/>
    <property type="evidence" value="ECO:0007669"/>
    <property type="project" value="UniProtKB-UniRule"/>
</dbReference>
<keyword evidence="2 6" id="KW-0328">Glycosyltransferase</keyword>
<evidence type="ECO:0000256" key="5">
    <source>
        <dbReference type="ARBA" id="ARBA00023125"/>
    </source>
</evidence>
<dbReference type="EMBL" id="FNRY01000001">
    <property type="protein sequence ID" value="SEB67272.1"/>
    <property type="molecule type" value="Genomic_DNA"/>
</dbReference>
<name>A0A1H4LAT0_9MICO</name>
<evidence type="ECO:0000256" key="1">
    <source>
        <dbReference type="ARBA" id="ARBA00022649"/>
    </source>
</evidence>
<dbReference type="Pfam" id="PF14487">
    <property type="entry name" value="DarT"/>
    <property type="match status" value="1"/>
</dbReference>
<reference evidence="8 9" key="1">
    <citation type="submission" date="2016-10" db="EMBL/GenBank/DDBJ databases">
        <authorList>
            <person name="de Groot N.N."/>
        </authorList>
    </citation>
    <scope>NUCLEOTIDE SEQUENCE [LARGE SCALE GENOMIC DNA]</scope>
    <source>
        <strain evidence="8 9">DSM 21799</strain>
    </source>
</reference>
<evidence type="ECO:0000256" key="3">
    <source>
        <dbReference type="ARBA" id="ARBA00022679"/>
    </source>
</evidence>
<evidence type="ECO:0000313" key="8">
    <source>
        <dbReference type="EMBL" id="SEB67272.1"/>
    </source>
</evidence>
<proteinExistence type="inferred from homology"/>
<feature type="binding site" evidence="6">
    <location>
        <position position="58"/>
    </location>
    <ligand>
        <name>NAD(+)</name>
        <dbReference type="ChEBI" id="CHEBI:57540"/>
    </ligand>
</feature>
<keyword evidence="1 6" id="KW-1277">Toxin-antitoxin system</keyword>
<sequence length="215" mass="23164">MAKPVRVDQMRLYHVTHVRNLPSILAGGSILSDDLLHDDERSDAAQIMLSSAENRAARRRITIEDAAVSAYVPLFLSPDAAVWSSIRSRTPNVRISAEAARLAPNDFVMLVTSVASLRALDAEVVVADGDAAAGLTRFAADPVQADRMLARFALDADDAAQSAAEVLVRDELPLTALSMIGVASIQLREKVKRMLADAGLRTKVATYQPWFAPSA</sequence>
<comment type="similarity">
    <text evidence="6">Belongs to the DarT ADP-ribosyltransferase family.</text>
</comment>
<dbReference type="GO" id="GO:0016779">
    <property type="term" value="F:nucleotidyltransferase activity"/>
    <property type="evidence" value="ECO:0007669"/>
    <property type="project" value="UniProtKB-UniRule"/>
</dbReference>
<feature type="binding site" evidence="6">
    <location>
        <position position="31"/>
    </location>
    <ligand>
        <name>NAD(+)</name>
        <dbReference type="ChEBI" id="CHEBI:57540"/>
    </ligand>
</feature>
<keyword evidence="3 6" id="KW-0808">Transferase</keyword>
<feature type="active site" evidence="6">
    <location>
        <position position="165"/>
    </location>
</feature>
<organism evidence="8 9">
    <name type="scientific">Paramicrobacterium humi</name>
    <dbReference type="NCBI Taxonomy" id="640635"/>
    <lineage>
        <taxon>Bacteria</taxon>
        <taxon>Bacillati</taxon>
        <taxon>Actinomycetota</taxon>
        <taxon>Actinomycetes</taxon>
        <taxon>Micrococcales</taxon>
        <taxon>Microbacteriaceae</taxon>
        <taxon>Paramicrobacterium</taxon>
    </lineage>
</organism>
<feature type="domain" description="DarT" evidence="7">
    <location>
        <begin position="10"/>
        <end position="212"/>
    </location>
</feature>
<protein>
    <recommendedName>
        <fullName evidence="7">DarT domain-containing protein</fullName>
    </recommendedName>
</protein>
<keyword evidence="9" id="KW-1185">Reference proteome</keyword>
<accession>A0A1H4LAT0</accession>
<comment type="caution">
    <text evidence="6">Lacks conserved residue(s) required for the propagation of feature annotation.</text>
</comment>
<feature type="active site" description="Proton acceptor" evidence="6">
    <location>
        <position position="58"/>
    </location>
</feature>
<dbReference type="AlphaFoldDB" id="A0A1H4LAT0"/>
<keyword evidence="4 6" id="KW-0548">Nucleotidyltransferase</keyword>
<evidence type="ECO:0000313" key="9">
    <source>
        <dbReference type="Proteomes" id="UP000199183"/>
    </source>
</evidence>
<feature type="binding site" evidence="6">
    <location>
        <begin position="14"/>
        <end position="16"/>
    </location>
    <ligand>
        <name>NAD(+)</name>
        <dbReference type="ChEBI" id="CHEBI:57540"/>
    </ligand>
</feature>
<comment type="catalytic activity">
    <reaction evidence="6">
        <text>a thymidine in DNA + NAD(+) = an N-(ADP-alpha-D-ribosyl)-thymidine in DNA + nicotinamide + H(+)</text>
        <dbReference type="Rhea" id="RHEA:71651"/>
        <dbReference type="Rhea" id="RHEA-COMP:13556"/>
        <dbReference type="Rhea" id="RHEA-COMP:18051"/>
        <dbReference type="ChEBI" id="CHEBI:15378"/>
        <dbReference type="ChEBI" id="CHEBI:17154"/>
        <dbReference type="ChEBI" id="CHEBI:57540"/>
        <dbReference type="ChEBI" id="CHEBI:137386"/>
        <dbReference type="ChEBI" id="CHEBI:191199"/>
    </reaction>
</comment>
<gene>
    <name evidence="8" type="ORF">SAMN04489806_1466</name>
</gene>
<evidence type="ECO:0000256" key="2">
    <source>
        <dbReference type="ARBA" id="ARBA00022676"/>
    </source>
</evidence>
<dbReference type="Proteomes" id="UP000199183">
    <property type="component" value="Unassembled WGS sequence"/>
</dbReference>
<dbReference type="GO" id="GO:0003677">
    <property type="term" value="F:DNA binding"/>
    <property type="evidence" value="ECO:0007669"/>
    <property type="project" value="UniProtKB-UniRule"/>
</dbReference>
<evidence type="ECO:0000256" key="6">
    <source>
        <dbReference type="PROSITE-ProRule" id="PRU01362"/>
    </source>
</evidence>
<evidence type="ECO:0000256" key="4">
    <source>
        <dbReference type="ARBA" id="ARBA00022695"/>
    </source>
</evidence>